<dbReference type="Pfam" id="PF00903">
    <property type="entry name" value="Glyoxalase"/>
    <property type="match status" value="1"/>
</dbReference>
<dbReference type="InterPro" id="IPR029068">
    <property type="entry name" value="Glyas_Bleomycin-R_OHBP_Dase"/>
</dbReference>
<proteinExistence type="predicted"/>
<dbReference type="AlphaFoldDB" id="A0A318INS9"/>
<dbReference type="Proteomes" id="UP000247755">
    <property type="component" value="Unassembled WGS sequence"/>
</dbReference>
<feature type="domain" description="VOC" evidence="1">
    <location>
        <begin position="6"/>
        <end position="123"/>
    </location>
</feature>
<dbReference type="Gene3D" id="3.30.720.120">
    <property type="match status" value="1"/>
</dbReference>
<dbReference type="InterPro" id="IPR004360">
    <property type="entry name" value="Glyas_Fos-R_dOase_dom"/>
</dbReference>
<protein>
    <submittedName>
        <fullName evidence="2">PhnB protein</fullName>
    </submittedName>
</protein>
<dbReference type="PANTHER" id="PTHR34109:SF1">
    <property type="entry name" value="VOC DOMAIN-CONTAINING PROTEIN"/>
    <property type="match status" value="1"/>
</dbReference>
<comment type="caution">
    <text evidence="2">The sequence shown here is derived from an EMBL/GenBank/DDBJ whole genome shotgun (WGS) entry which is preliminary data.</text>
</comment>
<dbReference type="RefSeq" id="WP_072437907.1">
    <property type="nucleotide sequence ID" value="NZ_QJJY01000005.1"/>
</dbReference>
<accession>A0A318INS9</accession>
<dbReference type="Gene3D" id="3.30.720.110">
    <property type="match status" value="1"/>
</dbReference>
<name>A0A318INS9_BURPY</name>
<dbReference type="CDD" id="cd07246">
    <property type="entry name" value="VOC_like"/>
    <property type="match status" value="1"/>
</dbReference>
<dbReference type="PANTHER" id="PTHR34109">
    <property type="entry name" value="BNAUNNG04460D PROTEIN-RELATED"/>
    <property type="match status" value="1"/>
</dbReference>
<sequence length="132" mass="14257">MHVPPGFSIVTPYIFVDGAEAYIAFLEHALGGRERGRSLRPDGKIANAQISFGPSTVMVSEALTEFPASSAAFYLYVEDADRAVKQAVASGAELVMAVADMPYGDRQGGVRDIAGNIWWVSQRLTAEPYFKA</sequence>
<evidence type="ECO:0000313" key="2">
    <source>
        <dbReference type="EMBL" id="PXX37099.1"/>
    </source>
</evidence>
<reference evidence="2 3" key="1">
    <citation type="submission" date="2018-05" db="EMBL/GenBank/DDBJ databases">
        <title>Comparative genomics of bacterial root endophytes of switchgrass collected from native prairies over two seasons.</title>
        <authorList>
            <person name="Tang Y."/>
        </authorList>
    </citation>
    <scope>NUCLEOTIDE SEQUENCE [LARGE SCALE GENOMIC DNA]</scope>
    <source>
        <strain evidence="2 3">NFIX32</strain>
    </source>
</reference>
<dbReference type="EMBL" id="QJJY01000005">
    <property type="protein sequence ID" value="PXX37099.1"/>
    <property type="molecule type" value="Genomic_DNA"/>
</dbReference>
<dbReference type="SUPFAM" id="SSF54593">
    <property type="entry name" value="Glyoxalase/Bleomycin resistance protein/Dihydroxybiphenyl dioxygenase"/>
    <property type="match status" value="1"/>
</dbReference>
<gene>
    <name evidence="2" type="ORF">NA66_1005238</name>
</gene>
<dbReference type="InterPro" id="IPR037523">
    <property type="entry name" value="VOC_core"/>
</dbReference>
<evidence type="ECO:0000259" key="1">
    <source>
        <dbReference type="PROSITE" id="PS51819"/>
    </source>
</evidence>
<organism evidence="2 3">
    <name type="scientific">Burkholderia pyrrocinia</name>
    <name type="common">Pseudomonas pyrrocinia</name>
    <dbReference type="NCBI Taxonomy" id="60550"/>
    <lineage>
        <taxon>Bacteria</taxon>
        <taxon>Pseudomonadati</taxon>
        <taxon>Pseudomonadota</taxon>
        <taxon>Betaproteobacteria</taxon>
        <taxon>Burkholderiales</taxon>
        <taxon>Burkholderiaceae</taxon>
        <taxon>Burkholderia</taxon>
        <taxon>Burkholderia cepacia complex</taxon>
    </lineage>
</organism>
<dbReference type="PROSITE" id="PS51819">
    <property type="entry name" value="VOC"/>
    <property type="match status" value="1"/>
</dbReference>
<evidence type="ECO:0000313" key="3">
    <source>
        <dbReference type="Proteomes" id="UP000247755"/>
    </source>
</evidence>